<dbReference type="Gene3D" id="3.30.230.10">
    <property type="match status" value="1"/>
</dbReference>
<dbReference type="InterPro" id="IPR000754">
    <property type="entry name" value="Ribosomal_uS9"/>
</dbReference>
<dbReference type="WBParaSite" id="Gr19_v10_g17463.t1">
    <property type="protein sequence ID" value="Gr19_v10_g17463.t1"/>
    <property type="gene ID" value="Gr19_v10_g17463"/>
</dbReference>
<dbReference type="PANTHER" id="PTHR21569">
    <property type="entry name" value="RIBOSOMAL PROTEIN S9"/>
    <property type="match status" value="1"/>
</dbReference>
<comment type="similarity">
    <text evidence="1">Belongs to the universal ribosomal protein uS9 family.</text>
</comment>
<dbReference type="PANTHER" id="PTHR21569:SF1">
    <property type="entry name" value="SMALL RIBOSOMAL SUBUNIT PROTEIN US9M"/>
    <property type="match status" value="1"/>
</dbReference>
<evidence type="ECO:0000313" key="5">
    <source>
        <dbReference type="WBParaSite" id="Gr19_v10_g17463.t1"/>
    </source>
</evidence>
<evidence type="ECO:0000256" key="1">
    <source>
        <dbReference type="ARBA" id="ARBA00005251"/>
    </source>
</evidence>
<evidence type="ECO:0000256" key="3">
    <source>
        <dbReference type="ARBA" id="ARBA00023274"/>
    </source>
</evidence>
<evidence type="ECO:0000256" key="2">
    <source>
        <dbReference type="ARBA" id="ARBA00022980"/>
    </source>
</evidence>
<reference evidence="5" key="1">
    <citation type="submission" date="2022-11" db="UniProtKB">
        <authorList>
            <consortium name="WormBaseParasite"/>
        </authorList>
    </citation>
    <scope>IDENTIFICATION</scope>
</reference>
<dbReference type="GO" id="GO:0003723">
    <property type="term" value="F:RNA binding"/>
    <property type="evidence" value="ECO:0007669"/>
    <property type="project" value="TreeGrafter"/>
</dbReference>
<dbReference type="GO" id="GO:0006412">
    <property type="term" value="P:translation"/>
    <property type="evidence" value="ECO:0007669"/>
    <property type="project" value="InterPro"/>
</dbReference>
<dbReference type="InterPro" id="IPR020568">
    <property type="entry name" value="Ribosomal_Su5_D2-typ_SF"/>
</dbReference>
<dbReference type="GO" id="GO:0003735">
    <property type="term" value="F:structural constituent of ribosome"/>
    <property type="evidence" value="ECO:0007669"/>
    <property type="project" value="InterPro"/>
</dbReference>
<evidence type="ECO:0000313" key="4">
    <source>
        <dbReference type="Proteomes" id="UP000887572"/>
    </source>
</evidence>
<dbReference type="Proteomes" id="UP000887572">
    <property type="component" value="Unplaced"/>
</dbReference>
<keyword evidence="4" id="KW-1185">Reference proteome</keyword>
<protein>
    <submittedName>
        <fullName evidence="5">28S ribosomal protein S9, mitochondrial</fullName>
    </submittedName>
</protein>
<accession>A0A914HJH9</accession>
<proteinExistence type="inferred from homology"/>
<keyword evidence="2" id="KW-0689">Ribosomal protein</keyword>
<organism evidence="4 5">
    <name type="scientific">Globodera rostochiensis</name>
    <name type="common">Golden nematode worm</name>
    <name type="synonym">Heterodera rostochiensis</name>
    <dbReference type="NCBI Taxonomy" id="31243"/>
    <lineage>
        <taxon>Eukaryota</taxon>
        <taxon>Metazoa</taxon>
        <taxon>Ecdysozoa</taxon>
        <taxon>Nematoda</taxon>
        <taxon>Chromadorea</taxon>
        <taxon>Rhabditida</taxon>
        <taxon>Tylenchina</taxon>
        <taxon>Tylenchomorpha</taxon>
        <taxon>Tylenchoidea</taxon>
        <taxon>Heteroderidae</taxon>
        <taxon>Heteroderinae</taxon>
        <taxon>Globodera</taxon>
    </lineage>
</organism>
<sequence>MWCFRIGSVWPNLSGPCLSVRMPPSARVASLSNGAGLDTRQPQMGQPILDLSPTTRERQRRERLLSISDAMKLYLEANREKMAMLEKEKRLYEQGKRHLANIMGFDPETINAEQITQCVRYLFPSGLFDEKARPVMKPPEEILPKIIKIDVDASGAPKHTLFFTARPNFYSLLTDINKRTQKLVIEYDRHQLRMNSGEHLRVNDLLDSEEVPRRLKVLGTQWLTKEQLHKRLLETVTDDEYASLVMALEYMVQLPNAEKEAEFLMSMRFGIGASEQIRIFNAKIPKVTENNGRKECWSICKVRTTTAKIVVRGGGTGLYSVNGHDYCEFRSLLARETLLAPLIVAGKLGQVDVEAQVLDGPGGFSVIPRVVRQGAALGLAALFPETTEKLRVAGLLSTDPRRRERSKVNQPGARAKWIWKAR</sequence>
<name>A0A914HJH9_GLORO</name>
<keyword evidence="3" id="KW-0687">Ribonucleoprotein</keyword>
<dbReference type="Pfam" id="PF00380">
    <property type="entry name" value="Ribosomal_S9"/>
    <property type="match status" value="1"/>
</dbReference>
<dbReference type="GO" id="GO:0005763">
    <property type="term" value="C:mitochondrial small ribosomal subunit"/>
    <property type="evidence" value="ECO:0007669"/>
    <property type="project" value="TreeGrafter"/>
</dbReference>
<dbReference type="InterPro" id="IPR014721">
    <property type="entry name" value="Ribsml_uS5_D2-typ_fold_subgr"/>
</dbReference>
<dbReference type="AlphaFoldDB" id="A0A914HJH9"/>
<dbReference type="SUPFAM" id="SSF54211">
    <property type="entry name" value="Ribosomal protein S5 domain 2-like"/>
    <property type="match status" value="1"/>
</dbReference>